<dbReference type="NCBIfam" id="TIGR02937">
    <property type="entry name" value="sigma70-ECF"/>
    <property type="match status" value="1"/>
</dbReference>
<comment type="similarity">
    <text evidence="1">Belongs to the sigma-70 factor family.</text>
</comment>
<reference evidence="3" key="2">
    <citation type="journal article" date="2021" name="PeerJ">
        <title>Extensive microbial diversity within the chicken gut microbiome revealed by metagenomics and culture.</title>
        <authorList>
            <person name="Gilroy R."/>
            <person name="Ravi A."/>
            <person name="Getino M."/>
            <person name="Pursley I."/>
            <person name="Horton D.L."/>
            <person name="Alikhan N.F."/>
            <person name="Baker D."/>
            <person name="Gharbi K."/>
            <person name="Hall N."/>
            <person name="Watson M."/>
            <person name="Adriaenssens E.M."/>
            <person name="Foster-Nyarko E."/>
            <person name="Jarju S."/>
            <person name="Secka A."/>
            <person name="Antonio M."/>
            <person name="Oren A."/>
            <person name="Chaudhuri R.R."/>
            <person name="La Ragione R."/>
            <person name="Hildebrand F."/>
            <person name="Pallen M.J."/>
        </authorList>
    </citation>
    <scope>NUCLEOTIDE SEQUENCE</scope>
    <source>
        <strain evidence="3">1063</strain>
    </source>
</reference>
<name>A0A9D1L2J9_9FIRM</name>
<organism evidence="3 4">
    <name type="scientific">Candidatus Limadaptatus stercorigallinarum</name>
    <dbReference type="NCBI Taxonomy" id="2840845"/>
    <lineage>
        <taxon>Bacteria</taxon>
        <taxon>Bacillati</taxon>
        <taxon>Bacillota</taxon>
        <taxon>Clostridia</taxon>
        <taxon>Eubacteriales</taxon>
        <taxon>Candidatus Limadaptatus</taxon>
    </lineage>
</organism>
<dbReference type="InterPro" id="IPR036388">
    <property type="entry name" value="WH-like_DNA-bd_sf"/>
</dbReference>
<evidence type="ECO:0000259" key="2">
    <source>
        <dbReference type="PROSITE" id="PS50943"/>
    </source>
</evidence>
<dbReference type="SUPFAM" id="SSF88659">
    <property type="entry name" value="Sigma3 and sigma4 domains of RNA polymerase sigma factors"/>
    <property type="match status" value="1"/>
</dbReference>
<dbReference type="PRINTS" id="PR00046">
    <property type="entry name" value="SIGMA70FCT"/>
</dbReference>
<dbReference type="Gene3D" id="1.10.10.10">
    <property type="entry name" value="Winged helix-like DNA-binding domain superfamily/Winged helix DNA-binding domain"/>
    <property type="match status" value="1"/>
</dbReference>
<dbReference type="InterPro" id="IPR013324">
    <property type="entry name" value="RNA_pol_sigma_r3/r4-like"/>
</dbReference>
<dbReference type="InterPro" id="IPR000943">
    <property type="entry name" value="RNA_pol_sigma70"/>
</dbReference>
<dbReference type="PANTHER" id="PTHR30376:SF3">
    <property type="entry name" value="RNA POLYMERASE SIGMA FACTOR RPOH"/>
    <property type="match status" value="1"/>
</dbReference>
<proteinExistence type="inferred from homology"/>
<dbReference type="GO" id="GO:0003700">
    <property type="term" value="F:DNA-binding transcription factor activity"/>
    <property type="evidence" value="ECO:0007669"/>
    <property type="project" value="InterPro"/>
</dbReference>
<dbReference type="PROSITE" id="PS50943">
    <property type="entry name" value="HTH_CROC1"/>
    <property type="match status" value="1"/>
</dbReference>
<dbReference type="InterPro" id="IPR001387">
    <property type="entry name" value="Cro/C1-type_HTH"/>
</dbReference>
<evidence type="ECO:0000313" key="4">
    <source>
        <dbReference type="Proteomes" id="UP000824088"/>
    </source>
</evidence>
<sequence length="90" mass="10069">IMDMLADSGSVIEDVESNMLMERLLEITAHCLNEREYAVVRLRYGLGGAPALTQREVAAKFGISRSYVSRIEKHALQKIKSAIVAEELYV</sequence>
<evidence type="ECO:0000313" key="3">
    <source>
        <dbReference type="EMBL" id="HIU21007.1"/>
    </source>
</evidence>
<dbReference type="InterPro" id="IPR050813">
    <property type="entry name" value="Sigma-70_Factor"/>
</dbReference>
<reference evidence="3" key="1">
    <citation type="submission" date="2020-10" db="EMBL/GenBank/DDBJ databases">
        <authorList>
            <person name="Gilroy R."/>
        </authorList>
    </citation>
    <scope>NUCLEOTIDE SEQUENCE</scope>
    <source>
        <strain evidence="3">1063</strain>
    </source>
</reference>
<dbReference type="InterPro" id="IPR014284">
    <property type="entry name" value="RNA_pol_sigma-70_dom"/>
</dbReference>
<protein>
    <submittedName>
        <fullName evidence="3">Sigma-70 family RNA polymerase sigma factor</fullName>
    </submittedName>
</protein>
<dbReference type="GO" id="GO:0006352">
    <property type="term" value="P:DNA-templated transcription initiation"/>
    <property type="evidence" value="ECO:0007669"/>
    <property type="project" value="InterPro"/>
</dbReference>
<dbReference type="AlphaFoldDB" id="A0A9D1L2J9"/>
<comment type="caution">
    <text evidence="3">The sequence shown here is derived from an EMBL/GenBank/DDBJ whole genome shotgun (WGS) entry which is preliminary data.</text>
</comment>
<feature type="non-terminal residue" evidence="3">
    <location>
        <position position="1"/>
    </location>
</feature>
<dbReference type="Pfam" id="PF04545">
    <property type="entry name" value="Sigma70_r4"/>
    <property type="match status" value="1"/>
</dbReference>
<gene>
    <name evidence="3" type="ORF">IAD51_02045</name>
</gene>
<accession>A0A9D1L2J9</accession>
<dbReference type="CDD" id="cd06171">
    <property type="entry name" value="Sigma70_r4"/>
    <property type="match status" value="1"/>
</dbReference>
<dbReference type="Proteomes" id="UP000824088">
    <property type="component" value="Unassembled WGS sequence"/>
</dbReference>
<dbReference type="InterPro" id="IPR007630">
    <property type="entry name" value="RNA_pol_sigma70_r4"/>
</dbReference>
<evidence type="ECO:0000256" key="1">
    <source>
        <dbReference type="ARBA" id="ARBA00007788"/>
    </source>
</evidence>
<dbReference type="PANTHER" id="PTHR30376">
    <property type="entry name" value="SIGMA FACTOR RPOH HEAT SHOCK RELATED"/>
    <property type="match status" value="1"/>
</dbReference>
<dbReference type="EMBL" id="DVMN01000035">
    <property type="protein sequence ID" value="HIU21007.1"/>
    <property type="molecule type" value="Genomic_DNA"/>
</dbReference>
<feature type="domain" description="HTH cro/C1-type" evidence="2">
    <location>
        <begin position="52"/>
        <end position="73"/>
    </location>
</feature>
<dbReference type="PROSITE" id="PS00716">
    <property type="entry name" value="SIGMA70_2"/>
    <property type="match status" value="1"/>
</dbReference>